<dbReference type="RefSeq" id="WP_011399231.1">
    <property type="nucleotide sequence ID" value="NC_007645.1"/>
</dbReference>
<evidence type="ECO:0000313" key="3">
    <source>
        <dbReference type="Proteomes" id="UP000000238"/>
    </source>
</evidence>
<reference evidence="2 3" key="1">
    <citation type="journal article" date="2005" name="Nucleic Acids Res.">
        <title>Genomic blueprint of Hahella chejuensis, a marine microbe producing an algicidal agent.</title>
        <authorList>
            <person name="Jeong H."/>
            <person name="Yim J.H."/>
            <person name="Lee C."/>
            <person name="Choi S.-H."/>
            <person name="Park Y.K."/>
            <person name="Yoon S.H."/>
            <person name="Hur C.-G."/>
            <person name="Kang H.-Y."/>
            <person name="Kim D."/>
            <person name="Lee H.H."/>
            <person name="Park K.H."/>
            <person name="Park S.-H."/>
            <person name="Park H.-S."/>
            <person name="Lee H.K."/>
            <person name="Oh T.K."/>
            <person name="Kim J.F."/>
        </authorList>
    </citation>
    <scope>NUCLEOTIDE SEQUENCE [LARGE SCALE GENOMIC DNA]</scope>
    <source>
        <strain evidence="2 3">KCTC 2396</strain>
    </source>
</reference>
<sequence>MKIALIFLAFLTLASCSTPPDLDAIQTRFETDTTPYEKLTAMVTEDFQGEYCFSVGVNIIGDFREYSDGWSHTKDYESKLSLSQVLKDVSISENRYKSYLALFKTTQSERITFCPPSKYYIMAHRSGLGISGCLLDIVKGVTPPAAYGKRNNGEDFMEVRVLNNEWWMEYKCT</sequence>
<feature type="chain" id="PRO_5004215237" description="Lipoprotein" evidence="1">
    <location>
        <begin position="18"/>
        <end position="173"/>
    </location>
</feature>
<dbReference type="AlphaFoldDB" id="Q2SB06"/>
<keyword evidence="3" id="KW-1185">Reference proteome</keyword>
<dbReference type="EMBL" id="CP000155">
    <property type="protein sequence ID" value="ABC32168.1"/>
    <property type="molecule type" value="Genomic_DNA"/>
</dbReference>
<dbReference type="OrthoDB" id="7064155at2"/>
<dbReference type="eggNOG" id="ENOG502ZJ65">
    <property type="taxonomic scope" value="Bacteria"/>
</dbReference>
<name>Q2SB06_HAHCH</name>
<dbReference type="STRING" id="349521.HCH_05506"/>
<dbReference type="PROSITE" id="PS51257">
    <property type="entry name" value="PROKAR_LIPOPROTEIN"/>
    <property type="match status" value="1"/>
</dbReference>
<accession>Q2SB06</accession>
<evidence type="ECO:0000256" key="1">
    <source>
        <dbReference type="SAM" id="SignalP"/>
    </source>
</evidence>
<organism evidence="2 3">
    <name type="scientific">Hahella chejuensis (strain KCTC 2396)</name>
    <dbReference type="NCBI Taxonomy" id="349521"/>
    <lineage>
        <taxon>Bacteria</taxon>
        <taxon>Pseudomonadati</taxon>
        <taxon>Pseudomonadota</taxon>
        <taxon>Gammaproteobacteria</taxon>
        <taxon>Oceanospirillales</taxon>
        <taxon>Hahellaceae</taxon>
        <taxon>Hahella</taxon>
    </lineage>
</organism>
<evidence type="ECO:0000313" key="2">
    <source>
        <dbReference type="EMBL" id="ABC32168.1"/>
    </source>
</evidence>
<feature type="signal peptide" evidence="1">
    <location>
        <begin position="1"/>
        <end position="17"/>
    </location>
</feature>
<dbReference type="HOGENOM" id="CLU_1545473_0_0_6"/>
<protein>
    <recommendedName>
        <fullName evidence="4">Lipoprotein</fullName>
    </recommendedName>
</protein>
<dbReference type="Proteomes" id="UP000000238">
    <property type="component" value="Chromosome"/>
</dbReference>
<gene>
    <name evidence="2" type="ordered locus">HCH_05506</name>
</gene>
<dbReference type="KEGG" id="hch:HCH_05506"/>
<evidence type="ECO:0008006" key="4">
    <source>
        <dbReference type="Google" id="ProtNLM"/>
    </source>
</evidence>
<keyword evidence="1" id="KW-0732">Signal</keyword>
<proteinExistence type="predicted"/>